<dbReference type="Proteomes" id="UP000183040">
    <property type="component" value="Unassembled WGS sequence"/>
</dbReference>
<name>A0A1H4AF79_9BACE</name>
<gene>
    <name evidence="1" type="ORF">SAMN04487924_10533</name>
</gene>
<protein>
    <recommendedName>
        <fullName evidence="3">YtxH domain-containing protein</fullName>
    </recommendedName>
</protein>
<sequence>MNNPFQTTTVKEKAIEAAHTAQATVQKAKHRVQEILD</sequence>
<dbReference type="AlphaFoldDB" id="A0A1H4AF79"/>
<accession>A0A1H4AF79</accession>
<organism evidence="1 2">
    <name type="scientific">Bacteroides xylanisolvens</name>
    <dbReference type="NCBI Taxonomy" id="371601"/>
    <lineage>
        <taxon>Bacteria</taxon>
        <taxon>Pseudomonadati</taxon>
        <taxon>Bacteroidota</taxon>
        <taxon>Bacteroidia</taxon>
        <taxon>Bacteroidales</taxon>
        <taxon>Bacteroidaceae</taxon>
        <taxon>Bacteroides</taxon>
    </lineage>
</organism>
<reference evidence="1 2" key="1">
    <citation type="submission" date="2016-10" db="EMBL/GenBank/DDBJ databases">
        <authorList>
            <person name="de Groot N.N."/>
        </authorList>
    </citation>
    <scope>NUCLEOTIDE SEQUENCE [LARGE SCALE GENOMIC DNA]</scope>
    <source>
        <strain evidence="1 2">NLAE-zl-G339</strain>
    </source>
</reference>
<proteinExistence type="predicted"/>
<dbReference type="EMBL" id="FNRP01000005">
    <property type="protein sequence ID" value="SEA34557.1"/>
    <property type="molecule type" value="Genomic_DNA"/>
</dbReference>
<evidence type="ECO:0000313" key="1">
    <source>
        <dbReference type="EMBL" id="SEA34557.1"/>
    </source>
</evidence>
<evidence type="ECO:0008006" key="3">
    <source>
        <dbReference type="Google" id="ProtNLM"/>
    </source>
</evidence>
<evidence type="ECO:0000313" key="2">
    <source>
        <dbReference type="Proteomes" id="UP000183040"/>
    </source>
</evidence>